<dbReference type="EC" id="3.2.1.26" evidence="2"/>
<organism evidence="7">
    <name type="scientific">mine drainage metagenome</name>
    <dbReference type="NCBI Taxonomy" id="410659"/>
    <lineage>
        <taxon>unclassified sequences</taxon>
        <taxon>metagenomes</taxon>
        <taxon>ecological metagenomes</taxon>
    </lineage>
</organism>
<protein>
    <recommendedName>
        <fullName evidence="2">beta-fructofuranosidase</fullName>
        <ecNumber evidence="2">3.2.1.26</ecNumber>
    </recommendedName>
</protein>
<evidence type="ECO:0000256" key="1">
    <source>
        <dbReference type="ARBA" id="ARBA00009902"/>
    </source>
</evidence>
<dbReference type="InterPro" id="IPR013320">
    <property type="entry name" value="ConA-like_dom_sf"/>
</dbReference>
<dbReference type="PANTHER" id="PTHR43101">
    <property type="entry name" value="BETA-FRUCTOSIDASE"/>
    <property type="match status" value="1"/>
</dbReference>
<sequence length="498" mass="53619">MTTEHRHADLAALAERDPHRPAYHFVAPGGWLNDPNGVCQWDGVFHLFYQYNPAGPVHDRIHWGHASSADLMHWRDEPIALAPSAGPDTEGCWSGVLVNDGGTPTLVYSGHAPSQYSTQTCCVATGTADLRHWTKHPGNPVIPGPPDGLDVTELRDHTVWREDGHWHQAMGSGLVGHGGALLHFSGADLRSWDYLGPLLTADDLPHGGPFSGNTWECPDLFPLGPDGTWVLVFSAWDHGRTLYPLYLTGRLSDGRFHPGAHPRHLDVGLRHFYAPQSFAADDGRRIQFGWAQEARPDAEVLQAGWSGVMSLPRTLDLQPDGTLVAAPVAELDVLRSSSEERVEIASGAVRTRTAGDQLDLNADLVLPPGGSVEVAIRATEDLQEATFVRIERSHDGVARLIVDRSRSRNAPDAGSYDLCDLGGALPALTNDRLTLRILVDHSIVEVFAAGVPLTARIYPASPDATGVHVAVDGAGARVSLSAWEMRGTQRASSAAAAA</sequence>
<dbReference type="Pfam" id="PF08244">
    <property type="entry name" value="Glyco_hydro_32C"/>
    <property type="match status" value="1"/>
</dbReference>
<dbReference type="InterPro" id="IPR001362">
    <property type="entry name" value="Glyco_hydro_32"/>
</dbReference>
<feature type="domain" description="Glycosyl hydrolase family 32 C-terminal" evidence="6">
    <location>
        <begin position="331"/>
        <end position="484"/>
    </location>
</feature>
<accession>A0A1J5R612</accession>
<dbReference type="GO" id="GO:0005975">
    <property type="term" value="P:carbohydrate metabolic process"/>
    <property type="evidence" value="ECO:0007669"/>
    <property type="project" value="InterPro"/>
</dbReference>
<dbReference type="InterPro" id="IPR013148">
    <property type="entry name" value="Glyco_hydro_32_N"/>
</dbReference>
<dbReference type="InterPro" id="IPR023296">
    <property type="entry name" value="Glyco_hydro_beta-prop_sf"/>
</dbReference>
<dbReference type="PANTHER" id="PTHR43101:SF1">
    <property type="entry name" value="BETA-FRUCTOSIDASE"/>
    <property type="match status" value="1"/>
</dbReference>
<evidence type="ECO:0000313" key="7">
    <source>
        <dbReference type="EMBL" id="OIQ85155.1"/>
    </source>
</evidence>
<evidence type="ECO:0000259" key="5">
    <source>
        <dbReference type="Pfam" id="PF00251"/>
    </source>
</evidence>
<reference evidence="7" key="1">
    <citation type="submission" date="2016-10" db="EMBL/GenBank/DDBJ databases">
        <title>Sequence of Gallionella enrichment culture.</title>
        <authorList>
            <person name="Poehlein A."/>
            <person name="Muehling M."/>
            <person name="Daniel R."/>
        </authorList>
    </citation>
    <scope>NUCLEOTIDE SEQUENCE</scope>
</reference>
<dbReference type="InterPro" id="IPR051214">
    <property type="entry name" value="GH32_Enzymes"/>
</dbReference>
<dbReference type="SUPFAM" id="SSF75005">
    <property type="entry name" value="Arabinanase/levansucrase/invertase"/>
    <property type="match status" value="1"/>
</dbReference>
<dbReference type="Gene3D" id="2.60.120.560">
    <property type="entry name" value="Exo-inulinase, domain 1"/>
    <property type="match status" value="1"/>
</dbReference>
<evidence type="ECO:0000256" key="2">
    <source>
        <dbReference type="ARBA" id="ARBA00012758"/>
    </source>
</evidence>
<keyword evidence="4 7" id="KW-0326">Glycosidase</keyword>
<evidence type="ECO:0000259" key="6">
    <source>
        <dbReference type="Pfam" id="PF08244"/>
    </source>
</evidence>
<feature type="domain" description="Glycosyl hydrolase family 32 N-terminal" evidence="5">
    <location>
        <begin position="24"/>
        <end position="327"/>
    </location>
</feature>
<gene>
    <name evidence="7" type="primary">sacA</name>
    <name evidence="7" type="ORF">GALL_330170</name>
</gene>
<dbReference type="SUPFAM" id="SSF49899">
    <property type="entry name" value="Concanavalin A-like lectins/glucanases"/>
    <property type="match status" value="1"/>
</dbReference>
<dbReference type="Gene3D" id="2.115.10.20">
    <property type="entry name" value="Glycosyl hydrolase domain, family 43"/>
    <property type="match status" value="1"/>
</dbReference>
<dbReference type="CDD" id="cd08996">
    <property type="entry name" value="GH32_FFase"/>
    <property type="match status" value="1"/>
</dbReference>
<dbReference type="InterPro" id="IPR013189">
    <property type="entry name" value="Glyco_hydro_32_C"/>
</dbReference>
<dbReference type="EMBL" id="MLJW01000564">
    <property type="protein sequence ID" value="OIQ85155.1"/>
    <property type="molecule type" value="Genomic_DNA"/>
</dbReference>
<proteinExistence type="inferred from homology"/>
<dbReference type="SMART" id="SM00640">
    <property type="entry name" value="Glyco_32"/>
    <property type="match status" value="1"/>
</dbReference>
<dbReference type="GO" id="GO:0004564">
    <property type="term" value="F:beta-fructofuranosidase activity"/>
    <property type="evidence" value="ECO:0007669"/>
    <property type="project" value="UniProtKB-EC"/>
</dbReference>
<comment type="similarity">
    <text evidence="1">Belongs to the glycosyl hydrolase 32 family.</text>
</comment>
<dbReference type="AlphaFoldDB" id="A0A1J5R612"/>
<name>A0A1J5R612_9ZZZZ</name>
<comment type="caution">
    <text evidence="7">The sequence shown here is derived from an EMBL/GenBank/DDBJ whole genome shotgun (WGS) entry which is preliminary data.</text>
</comment>
<evidence type="ECO:0000256" key="3">
    <source>
        <dbReference type="ARBA" id="ARBA00022801"/>
    </source>
</evidence>
<dbReference type="Pfam" id="PF00251">
    <property type="entry name" value="Glyco_hydro_32N"/>
    <property type="match status" value="1"/>
</dbReference>
<evidence type="ECO:0000256" key="4">
    <source>
        <dbReference type="ARBA" id="ARBA00023295"/>
    </source>
</evidence>
<keyword evidence="3 7" id="KW-0378">Hydrolase</keyword>